<dbReference type="EMBL" id="JARXIC010000014">
    <property type="protein sequence ID" value="MDQ8194787.1"/>
    <property type="molecule type" value="Genomic_DNA"/>
</dbReference>
<name>A0ABU1AIY3_9BACT</name>
<dbReference type="Gene3D" id="2.60.120.430">
    <property type="entry name" value="Galactose-binding lectin"/>
    <property type="match status" value="1"/>
</dbReference>
<keyword evidence="3" id="KW-1185">Reference proteome</keyword>
<organism evidence="2 3">
    <name type="scientific">Thalassobacterium sedimentorum</name>
    <dbReference type="NCBI Taxonomy" id="3041258"/>
    <lineage>
        <taxon>Bacteria</taxon>
        <taxon>Pseudomonadati</taxon>
        <taxon>Verrucomicrobiota</taxon>
        <taxon>Opitutia</taxon>
        <taxon>Puniceicoccales</taxon>
        <taxon>Coraliomargaritaceae</taxon>
        <taxon>Thalassobacterium</taxon>
    </lineage>
</organism>
<sequence>MFRLLFILGALIAQIASAQAELLLHYPLDEGSGTSVRDTGISPAAPGKLFGRGSNWISNSPTGAEYVYSVGDGEGYISGGTIDKLEGLVDFSVTFWVKADQIRYNDRIFSTRAKSFDEDKTTGFIDLMADEGSLHDSLKFRFEFRNGDQPGSSIHTGSFDASDWTFVGIVRHGRTVTFYVGDGDDSLRILPSRGRVSGLGDINVNSGEFRLLGTAASERNRSPKASLSDFRIYDAALSVNELKFIGSASASVSNETEVRLTPESLETSAQDIQLSSSEQAGINWDQLYVFSNENTSLIQSPGASLFDISKPYTAATGAGFVFSNDTDVSENGQVMFRIRKNHEQRQAVAVDARHYGKPALDRAAYTVRIDLPNGWYRVGVAAGDPAGSTALLAHVGDTFKEVNGVDVLDDEAINTLSLFNGSEGLSTGSVMVKDTPFNVTQGYVLVSFRRPPESRARWGSCAGIAIEKMESSSTGESAVLWLIQQGRFVPTLNVDFDGPSADYIRDQWVELEHRLTGRRETGVEASREPWRLCFRLSDDSHAEQLLSEHGVTRKQIGKDGFVIIPDAEGLTAVANNPYGLISAMFEVVRLGTGFEWVRPQADQPLVPVNQAYLALKGPVLKRPAFDLRGQALTQYDASREYPTYWNWLVRNGYNLVGGSIIGERFRVAGPLNVERDMVHNFFGHTLHELVPTETYFESHPEYFPMINGKRKGGYKGAQVNMANPEVVDVVVDAFTQYMIENPLLNVVSLGTNDTGSDGSSGWGEGADELAMDDPRDLLQSNMRNIRSYSTRYVKFANAITQKFSQAYPDVATTIYAYHETLPAPYVKPDPKLLVQFSPLYKSMNQAMNSTSSARNQQFNAWLKGWAELTDNILVRDYYVMFSRAGRTVLPVSLYVVQQDLSYYRELGLRGIAPETIPDGPVGGNSDPEKSYPPFVLDPQAYETYWDASWLVHYGLGRLMWEPDLPIRDVIKSACDVYYGPASPWMTEYYDRLNRYLYQSGRPEEVIEESQIDKSLGGRVHTGPYDMTWNWLPTISKHASAMFDLRGLEQAEAKQRLYGMAELLAYGRSAARGSGLRPVIERVERDVALFDLYTSSLGYGFEFRTGRTTPRILDEPSL</sequence>
<evidence type="ECO:0000313" key="3">
    <source>
        <dbReference type="Proteomes" id="UP001243717"/>
    </source>
</evidence>
<dbReference type="PANTHER" id="PTHR47406">
    <property type="entry name" value="COAGULATION FACTOR 5/8 TYPE, C-TERMINAL"/>
    <property type="match status" value="1"/>
</dbReference>
<dbReference type="InterPro" id="IPR032287">
    <property type="entry name" value="DUF4838"/>
</dbReference>
<proteinExistence type="predicted"/>
<dbReference type="Proteomes" id="UP001243717">
    <property type="component" value="Unassembled WGS sequence"/>
</dbReference>
<protein>
    <submittedName>
        <fullName evidence="2">DUF4838 domain-containing protein</fullName>
    </submittedName>
</protein>
<gene>
    <name evidence="2" type="ORF">QEH59_10145</name>
</gene>
<dbReference type="PANTHER" id="PTHR47406:SF2">
    <property type="entry name" value="ALPHA GLUCURONIDASE N-TERMINAL DOMAIN-CONTAINING PROTEIN"/>
    <property type="match status" value="1"/>
</dbReference>
<dbReference type="Pfam" id="PF16126">
    <property type="entry name" value="DUF4838"/>
    <property type="match status" value="1"/>
</dbReference>
<evidence type="ECO:0000313" key="2">
    <source>
        <dbReference type="EMBL" id="MDQ8194787.1"/>
    </source>
</evidence>
<accession>A0ABU1AIY3</accession>
<keyword evidence="1" id="KW-0732">Signal</keyword>
<feature type="signal peptide" evidence="1">
    <location>
        <begin position="1"/>
        <end position="20"/>
    </location>
</feature>
<dbReference type="Pfam" id="PF13385">
    <property type="entry name" value="Laminin_G_3"/>
    <property type="match status" value="1"/>
</dbReference>
<evidence type="ECO:0000256" key="1">
    <source>
        <dbReference type="SAM" id="SignalP"/>
    </source>
</evidence>
<dbReference type="Gene3D" id="2.60.120.200">
    <property type="match status" value="1"/>
</dbReference>
<dbReference type="SUPFAM" id="SSF49899">
    <property type="entry name" value="Concanavalin A-like lectins/glucanases"/>
    <property type="match status" value="1"/>
</dbReference>
<feature type="chain" id="PRO_5045331983" evidence="1">
    <location>
        <begin position="21"/>
        <end position="1117"/>
    </location>
</feature>
<reference evidence="2 3" key="1">
    <citation type="submission" date="2023-04" db="EMBL/GenBank/DDBJ databases">
        <title>A novel bacteria isolated from coastal sediment.</title>
        <authorList>
            <person name="Liu X.-J."/>
            <person name="Du Z.-J."/>
        </authorList>
    </citation>
    <scope>NUCLEOTIDE SEQUENCE [LARGE SCALE GENOMIC DNA]</scope>
    <source>
        <strain evidence="2 3">SDUM461004</strain>
    </source>
</reference>
<dbReference type="InterPro" id="IPR013320">
    <property type="entry name" value="ConA-like_dom_sf"/>
</dbReference>
<comment type="caution">
    <text evidence="2">The sequence shown here is derived from an EMBL/GenBank/DDBJ whole genome shotgun (WGS) entry which is preliminary data.</text>
</comment>